<keyword evidence="2" id="KW-1185">Reference proteome</keyword>
<organism evidence="1 2">
    <name type="scientific">Fontibacillus panacisegetis</name>
    <dbReference type="NCBI Taxonomy" id="670482"/>
    <lineage>
        <taxon>Bacteria</taxon>
        <taxon>Bacillati</taxon>
        <taxon>Bacillota</taxon>
        <taxon>Bacilli</taxon>
        <taxon>Bacillales</taxon>
        <taxon>Paenibacillaceae</taxon>
        <taxon>Fontibacillus</taxon>
    </lineage>
</organism>
<protein>
    <submittedName>
        <fullName evidence="1">Uncharacterized protein</fullName>
    </submittedName>
</protein>
<sequence length="98" mass="11839">MATIFNDQNVSFKQRQSPISEFAWHTSEKLTEMVKSKYLVFDIRSLDAGKYSYPYHFHRNSTLTPARSIFYRTKRYIKRMIKWIITLVRIQLRKKCNA</sequence>
<evidence type="ECO:0000313" key="2">
    <source>
        <dbReference type="Proteomes" id="UP000198972"/>
    </source>
</evidence>
<proteinExistence type="predicted"/>
<dbReference type="EMBL" id="FNBG01000017">
    <property type="protein sequence ID" value="SDF79955.1"/>
    <property type="molecule type" value="Genomic_DNA"/>
</dbReference>
<evidence type="ECO:0000313" key="1">
    <source>
        <dbReference type="EMBL" id="SDF79955.1"/>
    </source>
</evidence>
<gene>
    <name evidence="1" type="ORF">SAMN04488542_11774</name>
</gene>
<dbReference type="AlphaFoldDB" id="A0A1G7P0Y1"/>
<accession>A0A1G7P0Y1</accession>
<reference evidence="1 2" key="1">
    <citation type="submission" date="2016-10" db="EMBL/GenBank/DDBJ databases">
        <authorList>
            <person name="de Groot N.N."/>
        </authorList>
    </citation>
    <scope>NUCLEOTIDE SEQUENCE [LARGE SCALE GENOMIC DNA]</scope>
    <source>
        <strain evidence="1 2">DSM 28129</strain>
    </source>
</reference>
<name>A0A1G7P0Y1_9BACL</name>
<dbReference type="STRING" id="670482.SAMN04488542_11774"/>
<dbReference type="Proteomes" id="UP000198972">
    <property type="component" value="Unassembled WGS sequence"/>
</dbReference>